<evidence type="ECO:0000256" key="1">
    <source>
        <dbReference type="SAM" id="MobiDB-lite"/>
    </source>
</evidence>
<keyword evidence="3" id="KW-1185">Reference proteome</keyword>
<feature type="region of interest" description="Disordered" evidence="1">
    <location>
        <begin position="212"/>
        <end position="231"/>
    </location>
</feature>
<evidence type="ECO:0008006" key="4">
    <source>
        <dbReference type="Google" id="ProtNLM"/>
    </source>
</evidence>
<comment type="caution">
    <text evidence="2">The sequence shown here is derived from an EMBL/GenBank/DDBJ whole genome shotgun (WGS) entry which is preliminary data.</text>
</comment>
<dbReference type="Proteomes" id="UP001470230">
    <property type="component" value="Unassembled WGS sequence"/>
</dbReference>
<proteinExistence type="predicted"/>
<evidence type="ECO:0000313" key="2">
    <source>
        <dbReference type="EMBL" id="KAK8889367.1"/>
    </source>
</evidence>
<reference evidence="2 3" key="1">
    <citation type="submission" date="2024-04" db="EMBL/GenBank/DDBJ databases">
        <title>Tritrichomonas musculus Genome.</title>
        <authorList>
            <person name="Alves-Ferreira E."/>
            <person name="Grigg M."/>
            <person name="Lorenzi H."/>
            <person name="Galac M."/>
        </authorList>
    </citation>
    <scope>NUCLEOTIDE SEQUENCE [LARGE SCALE GENOMIC DNA]</scope>
    <source>
        <strain evidence="2 3">EAF2021</strain>
    </source>
</reference>
<feature type="compositionally biased region" description="Pro residues" evidence="1">
    <location>
        <begin position="218"/>
        <end position="231"/>
    </location>
</feature>
<accession>A0ABR2KFY6</accession>
<name>A0ABR2KFY6_9EUKA</name>
<sequence length="252" mass="29783">MTAHRRKLEFDFSIRKYLRSDFDKKKKENPNKSIDQIYDLLPDKSKIEVSSHIISWFSTENDMRKLFDDIHEQMKKKFEKSNEQILKKYGTTLDKLREIYGEYTRIKQQYINKAFGNYEIVNNIITFLFNTPELYKSYTAAITDWLNNYKDKIVPLFHQEDIDRTLNDILMDGYYDYDKKAFVETLFSPQNLELKKPTIIHPPEYIAPGIDDDFLTTPTPPPSPLPTPEPTPGVNEYVDLGVCYVDFKINFC</sequence>
<dbReference type="EMBL" id="JAPFFF010000005">
    <property type="protein sequence ID" value="KAK8889367.1"/>
    <property type="molecule type" value="Genomic_DNA"/>
</dbReference>
<evidence type="ECO:0000313" key="3">
    <source>
        <dbReference type="Proteomes" id="UP001470230"/>
    </source>
</evidence>
<organism evidence="2 3">
    <name type="scientific">Tritrichomonas musculus</name>
    <dbReference type="NCBI Taxonomy" id="1915356"/>
    <lineage>
        <taxon>Eukaryota</taxon>
        <taxon>Metamonada</taxon>
        <taxon>Parabasalia</taxon>
        <taxon>Tritrichomonadida</taxon>
        <taxon>Tritrichomonadidae</taxon>
        <taxon>Tritrichomonas</taxon>
    </lineage>
</organism>
<gene>
    <name evidence="2" type="ORF">M9Y10_034113</name>
</gene>
<protein>
    <recommendedName>
        <fullName evidence="4">Plasmodium RESA N-terminal domain-containing protein</fullName>
    </recommendedName>
</protein>